<protein>
    <submittedName>
        <fullName evidence="4">Ankyrin repeat domain-containing protein 50</fullName>
    </submittedName>
</protein>
<evidence type="ECO:0000313" key="4">
    <source>
        <dbReference type="EMBL" id="GBP01987.1"/>
    </source>
</evidence>
<dbReference type="STRING" id="151549.A0A4C1SKZ3"/>
<feature type="repeat" description="ANK" evidence="3">
    <location>
        <begin position="75"/>
        <end position="107"/>
    </location>
</feature>
<keyword evidence="2 3" id="KW-0040">ANK repeat</keyword>
<reference evidence="4 5" key="1">
    <citation type="journal article" date="2019" name="Commun. Biol.">
        <title>The bagworm genome reveals a unique fibroin gene that provides high tensile strength.</title>
        <authorList>
            <person name="Kono N."/>
            <person name="Nakamura H."/>
            <person name="Ohtoshi R."/>
            <person name="Tomita M."/>
            <person name="Numata K."/>
            <person name="Arakawa K."/>
        </authorList>
    </citation>
    <scope>NUCLEOTIDE SEQUENCE [LARGE SCALE GENOMIC DNA]</scope>
</reference>
<accession>A0A4C1SKZ3</accession>
<evidence type="ECO:0000256" key="3">
    <source>
        <dbReference type="PROSITE-ProRule" id="PRU00023"/>
    </source>
</evidence>
<sequence length="135" mass="14854">MVKYLLEFTDVDVNISDSEGRTALHVAAWQGHADMVKIITLEARTPLHSCAWQGNHDVMNILLYFGALADHACKQGATALGISAQEGHEKCVIALLKYGANPYKSDHCGRTPIKLAAKSNPLNILKIFDNYTKVF</sequence>
<dbReference type="Proteomes" id="UP000299102">
    <property type="component" value="Unassembled WGS sequence"/>
</dbReference>
<proteinExistence type="predicted"/>
<comment type="caution">
    <text evidence="4">The sequence shown here is derived from an EMBL/GenBank/DDBJ whole genome shotgun (WGS) entry which is preliminary data.</text>
</comment>
<evidence type="ECO:0000256" key="2">
    <source>
        <dbReference type="ARBA" id="ARBA00023043"/>
    </source>
</evidence>
<gene>
    <name evidence="4" type="primary">ANKRD50</name>
    <name evidence="4" type="ORF">EVAR_73970_1</name>
</gene>
<feature type="repeat" description="ANK" evidence="3">
    <location>
        <begin position="19"/>
        <end position="39"/>
    </location>
</feature>
<keyword evidence="1" id="KW-0677">Repeat</keyword>
<dbReference type="InterPro" id="IPR051165">
    <property type="entry name" value="Multifunctional_ANK_Repeat"/>
</dbReference>
<dbReference type="SUPFAM" id="SSF48403">
    <property type="entry name" value="Ankyrin repeat"/>
    <property type="match status" value="1"/>
</dbReference>
<keyword evidence="5" id="KW-1185">Reference proteome</keyword>
<evidence type="ECO:0000313" key="5">
    <source>
        <dbReference type="Proteomes" id="UP000299102"/>
    </source>
</evidence>
<dbReference type="Gene3D" id="1.25.40.20">
    <property type="entry name" value="Ankyrin repeat-containing domain"/>
    <property type="match status" value="2"/>
</dbReference>
<dbReference type="PANTHER" id="PTHR24123">
    <property type="entry name" value="ANKYRIN REPEAT-CONTAINING"/>
    <property type="match status" value="1"/>
</dbReference>
<dbReference type="EMBL" id="BGZK01010326">
    <property type="protein sequence ID" value="GBP01987.1"/>
    <property type="molecule type" value="Genomic_DNA"/>
</dbReference>
<dbReference type="InterPro" id="IPR036770">
    <property type="entry name" value="Ankyrin_rpt-contain_sf"/>
</dbReference>
<dbReference type="Pfam" id="PF12796">
    <property type="entry name" value="Ank_2"/>
    <property type="match status" value="1"/>
</dbReference>
<dbReference type="PROSITE" id="PS50297">
    <property type="entry name" value="ANK_REP_REGION"/>
    <property type="match status" value="2"/>
</dbReference>
<dbReference type="SMART" id="SM00248">
    <property type="entry name" value="ANK"/>
    <property type="match status" value="3"/>
</dbReference>
<dbReference type="Pfam" id="PF13637">
    <property type="entry name" value="Ank_4"/>
    <property type="match status" value="1"/>
</dbReference>
<dbReference type="InterPro" id="IPR002110">
    <property type="entry name" value="Ankyrin_rpt"/>
</dbReference>
<dbReference type="PRINTS" id="PR01415">
    <property type="entry name" value="ANKYRIN"/>
</dbReference>
<organism evidence="4 5">
    <name type="scientific">Eumeta variegata</name>
    <name type="common">Bagworm moth</name>
    <name type="synonym">Eumeta japonica</name>
    <dbReference type="NCBI Taxonomy" id="151549"/>
    <lineage>
        <taxon>Eukaryota</taxon>
        <taxon>Metazoa</taxon>
        <taxon>Ecdysozoa</taxon>
        <taxon>Arthropoda</taxon>
        <taxon>Hexapoda</taxon>
        <taxon>Insecta</taxon>
        <taxon>Pterygota</taxon>
        <taxon>Neoptera</taxon>
        <taxon>Endopterygota</taxon>
        <taxon>Lepidoptera</taxon>
        <taxon>Glossata</taxon>
        <taxon>Ditrysia</taxon>
        <taxon>Tineoidea</taxon>
        <taxon>Psychidae</taxon>
        <taxon>Oiketicinae</taxon>
        <taxon>Eumeta</taxon>
    </lineage>
</organism>
<dbReference type="PROSITE" id="PS50088">
    <property type="entry name" value="ANK_REPEAT"/>
    <property type="match status" value="3"/>
</dbReference>
<feature type="repeat" description="ANK" evidence="3">
    <location>
        <begin position="42"/>
        <end position="67"/>
    </location>
</feature>
<evidence type="ECO:0000256" key="1">
    <source>
        <dbReference type="ARBA" id="ARBA00022737"/>
    </source>
</evidence>
<name>A0A4C1SKZ3_EUMVA</name>
<dbReference type="PANTHER" id="PTHR24123:SF65">
    <property type="entry name" value="ANKYRIN REPEAT DOMAIN-CONTAINING PROTEIN 50"/>
    <property type="match status" value="1"/>
</dbReference>
<dbReference type="OrthoDB" id="427518at2759"/>
<dbReference type="AlphaFoldDB" id="A0A4C1SKZ3"/>